<evidence type="ECO:0000256" key="2">
    <source>
        <dbReference type="ARBA" id="ARBA00022679"/>
    </source>
</evidence>
<keyword evidence="6" id="KW-1185">Reference proteome</keyword>
<dbReference type="RefSeq" id="WP_166279908.1">
    <property type="nucleotide sequence ID" value="NZ_JAANNP010000002.1"/>
</dbReference>
<dbReference type="Proteomes" id="UP000800981">
    <property type="component" value="Unassembled WGS sequence"/>
</dbReference>
<organism evidence="5 6">
    <name type="scientific">Motilibacter deserti</name>
    <dbReference type="NCBI Taxonomy" id="2714956"/>
    <lineage>
        <taxon>Bacteria</taxon>
        <taxon>Bacillati</taxon>
        <taxon>Actinomycetota</taxon>
        <taxon>Actinomycetes</taxon>
        <taxon>Motilibacterales</taxon>
        <taxon>Motilibacteraceae</taxon>
        <taxon>Motilibacter</taxon>
    </lineage>
</organism>
<dbReference type="PANTHER" id="PTHR45947:SF3">
    <property type="entry name" value="SULFOQUINOVOSYL TRANSFERASE SQD2"/>
    <property type="match status" value="1"/>
</dbReference>
<dbReference type="SUPFAM" id="SSF53756">
    <property type="entry name" value="UDP-Glycosyltransferase/glycogen phosphorylase"/>
    <property type="match status" value="1"/>
</dbReference>
<proteinExistence type="predicted"/>
<evidence type="ECO:0000259" key="3">
    <source>
        <dbReference type="Pfam" id="PF00534"/>
    </source>
</evidence>
<feature type="domain" description="Glycosyltransferase subfamily 4-like N-terminal" evidence="4">
    <location>
        <begin position="71"/>
        <end position="185"/>
    </location>
</feature>
<evidence type="ECO:0000313" key="6">
    <source>
        <dbReference type="Proteomes" id="UP000800981"/>
    </source>
</evidence>
<dbReference type="InterPro" id="IPR050194">
    <property type="entry name" value="Glycosyltransferase_grp1"/>
</dbReference>
<dbReference type="InterPro" id="IPR001296">
    <property type="entry name" value="Glyco_trans_1"/>
</dbReference>
<keyword evidence="2" id="KW-0808">Transferase</keyword>
<protein>
    <submittedName>
        <fullName evidence="5">Glycosyltransferase</fullName>
    </submittedName>
</protein>
<dbReference type="Pfam" id="PF13439">
    <property type="entry name" value="Glyco_transf_4"/>
    <property type="match status" value="1"/>
</dbReference>
<name>A0ABX0GRH9_9ACTN</name>
<dbReference type="InterPro" id="IPR028098">
    <property type="entry name" value="Glyco_trans_4-like_N"/>
</dbReference>
<evidence type="ECO:0000259" key="4">
    <source>
        <dbReference type="Pfam" id="PF13439"/>
    </source>
</evidence>
<dbReference type="PANTHER" id="PTHR45947">
    <property type="entry name" value="SULFOQUINOVOSYL TRANSFERASE SQD2"/>
    <property type="match status" value="1"/>
</dbReference>
<gene>
    <name evidence="5" type="ORF">G9H71_06685</name>
</gene>
<reference evidence="5 6" key="1">
    <citation type="submission" date="2020-03" db="EMBL/GenBank/DDBJ databases">
        <title>Two novel Motilibacter sp.</title>
        <authorList>
            <person name="Liu S."/>
        </authorList>
    </citation>
    <scope>NUCLEOTIDE SEQUENCE [LARGE SCALE GENOMIC DNA]</scope>
    <source>
        <strain evidence="5 6">E257</strain>
    </source>
</reference>
<sequence>MTAEACAPAAASTSGSPLRVVHVVPGLAPGGAENQIEYLVTRGSTSAQVVCLYLMGEIGVRMASRGARVDLLGMEGTAKITAPFRLARQLRALRPDVVHVHLLSAQLFGTLGARLAGVPVVVSSEHSIMGDSLEGRPKTPALRAVYRVLERLATHTVAVSATTVERLADWGVDGRRVTLVDNAVDFPALAFDAQARAEAREELGLPPDAQVIGAVGRLDPVKRLEPLLRSVAPLLRQRPAAYLVIAGHGALHAQLAALADELAVAGQVRLLGARRDVPRLLNAFDVLASPSRDETFGIAVVEALANGLPVVYGQCPALDDDGLRPEWAVHMPEGLSAAEEEEALRAALTDALDGRSRHEVPAALSARYGLPTMLAATEGLYARLLASSPRTNKGRRRNGA</sequence>
<keyword evidence="1" id="KW-0328">Glycosyltransferase</keyword>
<comment type="caution">
    <text evidence="5">The sequence shown here is derived from an EMBL/GenBank/DDBJ whole genome shotgun (WGS) entry which is preliminary data.</text>
</comment>
<evidence type="ECO:0000313" key="5">
    <source>
        <dbReference type="EMBL" id="NHC13467.1"/>
    </source>
</evidence>
<feature type="domain" description="Glycosyl transferase family 1" evidence="3">
    <location>
        <begin position="196"/>
        <end position="316"/>
    </location>
</feature>
<dbReference type="Gene3D" id="3.40.50.2000">
    <property type="entry name" value="Glycogen Phosphorylase B"/>
    <property type="match status" value="2"/>
</dbReference>
<accession>A0ABX0GRH9</accession>
<dbReference type="Pfam" id="PF00534">
    <property type="entry name" value="Glycos_transf_1"/>
    <property type="match status" value="1"/>
</dbReference>
<evidence type="ECO:0000256" key="1">
    <source>
        <dbReference type="ARBA" id="ARBA00022676"/>
    </source>
</evidence>
<dbReference type="EMBL" id="JAANNP010000002">
    <property type="protein sequence ID" value="NHC13467.1"/>
    <property type="molecule type" value="Genomic_DNA"/>
</dbReference>